<protein>
    <submittedName>
        <fullName evidence="2">Uncharacterized protein</fullName>
    </submittedName>
</protein>
<organism evidence="2 3">
    <name type="scientific">Astrephomene gubernaculifera</name>
    <dbReference type="NCBI Taxonomy" id="47775"/>
    <lineage>
        <taxon>Eukaryota</taxon>
        <taxon>Viridiplantae</taxon>
        <taxon>Chlorophyta</taxon>
        <taxon>core chlorophytes</taxon>
        <taxon>Chlorophyceae</taxon>
        <taxon>CS clade</taxon>
        <taxon>Chlamydomonadales</taxon>
        <taxon>Astrephomenaceae</taxon>
        <taxon>Astrephomene</taxon>
    </lineage>
</organism>
<feature type="compositionally biased region" description="Gly residues" evidence="1">
    <location>
        <begin position="48"/>
        <end position="58"/>
    </location>
</feature>
<reference evidence="2 3" key="1">
    <citation type="journal article" date="2021" name="Sci. Rep.">
        <title>Genome sequencing of the multicellular alga Astrephomene provides insights into convergent evolution of germ-soma differentiation.</title>
        <authorList>
            <person name="Yamashita S."/>
            <person name="Yamamoto K."/>
            <person name="Matsuzaki R."/>
            <person name="Suzuki S."/>
            <person name="Yamaguchi H."/>
            <person name="Hirooka S."/>
            <person name="Minakuchi Y."/>
            <person name="Miyagishima S."/>
            <person name="Kawachi M."/>
            <person name="Toyoda A."/>
            <person name="Nozaki H."/>
        </authorList>
    </citation>
    <scope>NUCLEOTIDE SEQUENCE [LARGE SCALE GENOMIC DNA]</scope>
    <source>
        <strain evidence="2 3">NIES-4017</strain>
    </source>
</reference>
<dbReference type="AlphaFoldDB" id="A0AAD3DVJ3"/>
<feature type="non-terminal residue" evidence="2">
    <location>
        <position position="1"/>
    </location>
</feature>
<feature type="compositionally biased region" description="Basic and acidic residues" evidence="1">
    <location>
        <begin position="37"/>
        <end position="47"/>
    </location>
</feature>
<feature type="compositionally biased region" description="Basic and acidic residues" evidence="1">
    <location>
        <begin position="128"/>
        <end position="138"/>
    </location>
</feature>
<evidence type="ECO:0000256" key="1">
    <source>
        <dbReference type="SAM" id="MobiDB-lite"/>
    </source>
</evidence>
<feature type="compositionally biased region" description="Low complexity" evidence="1">
    <location>
        <begin position="102"/>
        <end position="121"/>
    </location>
</feature>
<gene>
    <name evidence="2" type="ORF">Agub_g10823</name>
</gene>
<keyword evidence="3" id="KW-1185">Reference proteome</keyword>
<feature type="compositionally biased region" description="Low complexity" evidence="1">
    <location>
        <begin position="69"/>
        <end position="80"/>
    </location>
</feature>
<dbReference type="EMBL" id="BMAR01000026">
    <property type="protein sequence ID" value="GFR48880.1"/>
    <property type="molecule type" value="Genomic_DNA"/>
</dbReference>
<name>A0AAD3DVJ3_9CHLO</name>
<evidence type="ECO:0000313" key="2">
    <source>
        <dbReference type="EMBL" id="GFR48880.1"/>
    </source>
</evidence>
<feature type="region of interest" description="Disordered" evidence="1">
    <location>
        <begin position="1"/>
        <end position="168"/>
    </location>
</feature>
<proteinExistence type="predicted"/>
<feature type="non-terminal residue" evidence="2">
    <location>
        <position position="168"/>
    </location>
</feature>
<accession>A0AAD3DVJ3</accession>
<sequence>PDHVRNPHRYTMYTLDEELVVGGGDRRGNGRNGRNGRNGDSRGHGDRGGGGGGAGWRGSGAREDADMRQALADVQDALAASERAEHDPERAETTFGSGIAFRPRTQRQQQQREAAPEGRQQQQEEEEGNKRAGGEARVSRGGGAGLHRGMSFAGEEDEEAADGSRGTG</sequence>
<dbReference type="Proteomes" id="UP001054857">
    <property type="component" value="Unassembled WGS sequence"/>
</dbReference>
<comment type="caution">
    <text evidence="2">The sequence shown here is derived from an EMBL/GenBank/DDBJ whole genome shotgun (WGS) entry which is preliminary data.</text>
</comment>
<feature type="compositionally biased region" description="Basic and acidic residues" evidence="1">
    <location>
        <begin position="82"/>
        <end position="92"/>
    </location>
</feature>
<evidence type="ECO:0000313" key="3">
    <source>
        <dbReference type="Proteomes" id="UP001054857"/>
    </source>
</evidence>